<evidence type="ECO:0000313" key="1">
    <source>
        <dbReference type="EMBL" id="MCW3797766.1"/>
    </source>
</evidence>
<sequence>MTSAPHRRLGPASWLLLIVVLLLAGAAAAVWGLKRWNEVARFVGLGAAPAVTGAPGGAPQLALAQPAVELPAPTAAATVDTARDAVLEARVARLENATQQVAGSAGRADALLVSFAARRAVDRGVPLGYLEPLLAQRFGGSNRQAVATVITGARAPVRLDQLTVEFDALGPQLRGGGPNVGFWEATRRELGSLVAIRRADRPSPRPSATYDRARARLQAGQVDQALAEAMRLPGIGATGPWVDRARRYVAVHRALDELESAALLAR</sequence>
<dbReference type="EMBL" id="JAPDOB010000002">
    <property type="protein sequence ID" value="MCW3797766.1"/>
    <property type="molecule type" value="Genomic_DNA"/>
</dbReference>
<comment type="caution">
    <text evidence="1">The sequence shown here is derived from an EMBL/GenBank/DDBJ whole genome shotgun (WGS) entry which is preliminary data.</text>
</comment>
<evidence type="ECO:0000313" key="2">
    <source>
        <dbReference type="Proteomes" id="UP001526246"/>
    </source>
</evidence>
<protein>
    <submittedName>
        <fullName evidence="1">Uncharacterized protein</fullName>
    </submittedName>
</protein>
<keyword evidence="2" id="KW-1185">Reference proteome</keyword>
<gene>
    <name evidence="1" type="ORF">OMW55_08115</name>
</gene>
<dbReference type="RefSeq" id="WP_264882280.1">
    <property type="nucleotide sequence ID" value="NZ_JAPDOB010000002.1"/>
</dbReference>
<reference evidence="1 2" key="1">
    <citation type="submission" date="2022-10" db="EMBL/GenBank/DDBJ databases">
        <title>Sphingomonas sp.</title>
        <authorList>
            <person name="Jin C."/>
        </authorList>
    </citation>
    <scope>NUCLEOTIDE SEQUENCE [LARGE SCALE GENOMIC DNA]</scope>
    <source>
        <strain evidence="1 2">BN140010</strain>
    </source>
</reference>
<dbReference type="Proteomes" id="UP001526246">
    <property type="component" value="Unassembled WGS sequence"/>
</dbReference>
<accession>A0ABT3JFB8</accession>
<organism evidence="1 2">
    <name type="scientific">Sphingomonas arvum</name>
    <dbReference type="NCBI Taxonomy" id="2992113"/>
    <lineage>
        <taxon>Bacteria</taxon>
        <taxon>Pseudomonadati</taxon>
        <taxon>Pseudomonadota</taxon>
        <taxon>Alphaproteobacteria</taxon>
        <taxon>Sphingomonadales</taxon>
        <taxon>Sphingomonadaceae</taxon>
        <taxon>Sphingomonas</taxon>
    </lineage>
</organism>
<proteinExistence type="predicted"/>
<name>A0ABT3JFB8_9SPHN</name>